<organism evidence="2 3">
    <name type="scientific">Stenotrophomonas geniculata</name>
    <dbReference type="NCBI Taxonomy" id="86188"/>
    <lineage>
        <taxon>Bacteria</taxon>
        <taxon>Pseudomonadati</taxon>
        <taxon>Pseudomonadota</taxon>
        <taxon>Gammaproteobacteria</taxon>
        <taxon>Lysobacterales</taxon>
        <taxon>Lysobacteraceae</taxon>
        <taxon>Stenotrophomonas</taxon>
    </lineage>
</organism>
<evidence type="ECO:0008006" key="4">
    <source>
        <dbReference type="Google" id="ProtNLM"/>
    </source>
</evidence>
<gene>
    <name evidence="2" type="ORF">ACFLLB_00505</name>
</gene>
<evidence type="ECO:0000313" key="2">
    <source>
        <dbReference type="EMBL" id="MFC6068044.1"/>
    </source>
</evidence>
<dbReference type="PROSITE" id="PS51257">
    <property type="entry name" value="PROKAR_LIPOPROTEIN"/>
    <property type="match status" value="1"/>
</dbReference>
<feature type="signal peptide" evidence="1">
    <location>
        <begin position="1"/>
        <end position="25"/>
    </location>
</feature>
<name>A0ABW1MW02_9GAMM</name>
<feature type="chain" id="PRO_5045732121" description="DUF3558 domain-containing protein" evidence="1">
    <location>
        <begin position="26"/>
        <end position="147"/>
    </location>
</feature>
<proteinExistence type="predicted"/>
<keyword evidence="3" id="KW-1185">Reference proteome</keyword>
<reference evidence="2 3" key="1">
    <citation type="submission" date="2024-09" db="EMBL/GenBank/DDBJ databases">
        <title>Whole genome analysis of Stenotrophomonas geniculata MK-1, and its biological control impact on peanut foliage fungus diseases.</title>
        <authorList>
            <person name="Ahsan T."/>
        </authorList>
    </citation>
    <scope>NUCLEOTIDE SEQUENCE [LARGE SCALE GENOMIC DNA]</scope>
    <source>
        <strain evidence="2 3">MK-1</strain>
    </source>
</reference>
<comment type="caution">
    <text evidence="2">The sequence shown here is derived from an EMBL/GenBank/DDBJ whole genome shotgun (WGS) entry which is preliminary data.</text>
</comment>
<protein>
    <recommendedName>
        <fullName evidence="4">DUF3558 domain-containing protein</fullName>
    </recommendedName>
</protein>
<accession>A0ABW1MW02</accession>
<evidence type="ECO:0000256" key="1">
    <source>
        <dbReference type="SAM" id="SignalP"/>
    </source>
</evidence>
<dbReference type="RefSeq" id="WP_152906424.1">
    <property type="nucleotide sequence ID" value="NZ_JBEFKR010000003.1"/>
</dbReference>
<keyword evidence="1" id="KW-0732">Signal</keyword>
<dbReference type="Proteomes" id="UP001596115">
    <property type="component" value="Unassembled WGS sequence"/>
</dbReference>
<dbReference type="EMBL" id="JBHRFL010000001">
    <property type="protein sequence ID" value="MFC6068044.1"/>
    <property type="molecule type" value="Genomic_DNA"/>
</dbReference>
<evidence type="ECO:0000313" key="3">
    <source>
        <dbReference type="Proteomes" id="UP001596115"/>
    </source>
</evidence>
<sequence length="147" mass="15626">MGTKNLAAWSFLLCVSLAGLFGCRAASPSGYDANLTAEACDSRKSPSKDVSIEELVAAPEKFHDGYVRTTGFYCSGFEESGLYSAPGCNHDKKLGVWLTGTAPDSNFRGQKVAITGKVDAGNNGHLAQWAAQVCVSELKVLDKRSTE</sequence>